<accession>A0ABS5WKZ6</accession>
<dbReference type="InterPro" id="IPR044068">
    <property type="entry name" value="CB"/>
</dbReference>
<reference evidence="8 9" key="1">
    <citation type="submission" date="2021-05" db="EMBL/GenBank/DDBJ databases">
        <title>Draft genomes of marine bacteria isolated from model chitin particles.</title>
        <authorList>
            <person name="Datta M.S."/>
            <person name="Schwartzman J.A."/>
            <person name="Cordero O."/>
        </authorList>
    </citation>
    <scope>NUCLEOTIDE SEQUENCE [LARGE SCALE GENOMIC DNA]</scope>
    <source>
        <strain evidence="8 9">4E07</strain>
    </source>
</reference>
<comment type="similarity">
    <text evidence="1">Belongs to the 'phage' integrase family.</text>
</comment>
<keyword evidence="4" id="KW-0233">DNA recombination</keyword>
<evidence type="ECO:0000259" key="7">
    <source>
        <dbReference type="PROSITE" id="PS51900"/>
    </source>
</evidence>
<proteinExistence type="inferred from homology"/>
<dbReference type="InterPro" id="IPR002104">
    <property type="entry name" value="Integrase_catalytic"/>
</dbReference>
<dbReference type="InterPro" id="IPR011010">
    <property type="entry name" value="DNA_brk_join_enz"/>
</dbReference>
<dbReference type="Gene3D" id="1.10.443.10">
    <property type="entry name" value="Intergrase catalytic core"/>
    <property type="match status" value="1"/>
</dbReference>
<dbReference type="PROSITE" id="PS51900">
    <property type="entry name" value="CB"/>
    <property type="match status" value="1"/>
</dbReference>
<comment type="caution">
    <text evidence="8">The sequence shown here is derived from an EMBL/GenBank/DDBJ whole genome shotgun (WGS) entry which is preliminary data.</text>
</comment>
<dbReference type="Proteomes" id="UP000763802">
    <property type="component" value="Unassembled WGS sequence"/>
</dbReference>
<dbReference type="Pfam" id="PF00589">
    <property type="entry name" value="Phage_integrase"/>
    <property type="match status" value="1"/>
</dbReference>
<sequence>MAHRIKREFPGITAYFDRHQKRRYRFRKKGFSTEIHGEYGSDDFCRNYERAVRGYRSQEIGAPATKRGTINALIVSYYKSPEFISLKDSTKSTYRREIERLREEHGHRVVKQMKRQHVIKLLESFTDRPSARNNRLRMLRMLMNHSVEIGWTTSNPTTGIKKMRTNANGFHTWTEGELKRFFEYYKAGSVAHTAVMLMLHTACARSDVVKLGWQNLKGGRLQYQRQKTEGVSTVLIDIPLHPELREVLDRLPRDKLTFLETRSGQSRSANGLGTAMRKWCNDAGLSKCAAHGLRKACATRLAEAGATEREIMAWTGHTSPTMVQVYAGKARRGLLADHGFEKLLKNEQGSKFDEPKTKGSTK</sequence>
<evidence type="ECO:0000256" key="3">
    <source>
        <dbReference type="ARBA" id="ARBA00023125"/>
    </source>
</evidence>
<dbReference type="RefSeq" id="WP_215193510.1">
    <property type="nucleotide sequence ID" value="NZ_JAHHDY010000003.1"/>
</dbReference>
<evidence type="ECO:0000313" key="8">
    <source>
        <dbReference type="EMBL" id="MBT3139682.1"/>
    </source>
</evidence>
<evidence type="ECO:0000259" key="6">
    <source>
        <dbReference type="PROSITE" id="PS51898"/>
    </source>
</evidence>
<evidence type="ECO:0000256" key="5">
    <source>
        <dbReference type="PROSITE-ProRule" id="PRU01248"/>
    </source>
</evidence>
<feature type="domain" description="Tyr recombinase" evidence="6">
    <location>
        <begin position="168"/>
        <end position="340"/>
    </location>
</feature>
<dbReference type="InterPro" id="IPR050090">
    <property type="entry name" value="Tyrosine_recombinase_XerCD"/>
</dbReference>
<organism evidence="8 9">
    <name type="scientific">Falsiruegeria litorea</name>
    <dbReference type="NCBI Taxonomy" id="1280831"/>
    <lineage>
        <taxon>Bacteria</taxon>
        <taxon>Pseudomonadati</taxon>
        <taxon>Pseudomonadota</taxon>
        <taxon>Alphaproteobacteria</taxon>
        <taxon>Rhodobacterales</taxon>
        <taxon>Roseobacteraceae</taxon>
        <taxon>Falsiruegeria</taxon>
    </lineage>
</organism>
<evidence type="ECO:0000256" key="1">
    <source>
        <dbReference type="ARBA" id="ARBA00008857"/>
    </source>
</evidence>
<evidence type="ECO:0000313" key="9">
    <source>
        <dbReference type="Proteomes" id="UP000763802"/>
    </source>
</evidence>
<feature type="domain" description="Core-binding (CB)" evidence="7">
    <location>
        <begin position="68"/>
        <end position="147"/>
    </location>
</feature>
<dbReference type="PANTHER" id="PTHR30349:SF41">
    <property type="entry name" value="INTEGRASE_RECOMBINASE PROTEIN MJ0367-RELATED"/>
    <property type="match status" value="1"/>
</dbReference>
<dbReference type="PANTHER" id="PTHR30349">
    <property type="entry name" value="PHAGE INTEGRASE-RELATED"/>
    <property type="match status" value="1"/>
</dbReference>
<keyword evidence="9" id="KW-1185">Reference proteome</keyword>
<name>A0ABS5WKZ6_9RHOB</name>
<keyword evidence="2" id="KW-0229">DNA integration</keyword>
<dbReference type="CDD" id="cd00796">
    <property type="entry name" value="INT_Rci_Hp1_C"/>
    <property type="match status" value="1"/>
</dbReference>
<gene>
    <name evidence="8" type="ORF">KL867_01315</name>
</gene>
<dbReference type="Gene3D" id="1.10.150.130">
    <property type="match status" value="1"/>
</dbReference>
<dbReference type="InterPro" id="IPR013762">
    <property type="entry name" value="Integrase-like_cat_sf"/>
</dbReference>
<dbReference type="PROSITE" id="PS51898">
    <property type="entry name" value="TYR_RECOMBINASE"/>
    <property type="match status" value="1"/>
</dbReference>
<keyword evidence="3 5" id="KW-0238">DNA-binding</keyword>
<evidence type="ECO:0000256" key="4">
    <source>
        <dbReference type="ARBA" id="ARBA00023172"/>
    </source>
</evidence>
<dbReference type="EMBL" id="JAHHDY010000003">
    <property type="protein sequence ID" value="MBT3139682.1"/>
    <property type="molecule type" value="Genomic_DNA"/>
</dbReference>
<dbReference type="SUPFAM" id="SSF56349">
    <property type="entry name" value="DNA breaking-rejoining enzymes"/>
    <property type="match status" value="1"/>
</dbReference>
<protein>
    <submittedName>
        <fullName evidence="8">Site-specific integrase</fullName>
    </submittedName>
</protein>
<dbReference type="InterPro" id="IPR010998">
    <property type="entry name" value="Integrase_recombinase_N"/>
</dbReference>
<evidence type="ECO:0000256" key="2">
    <source>
        <dbReference type="ARBA" id="ARBA00022908"/>
    </source>
</evidence>